<dbReference type="Gene3D" id="3.30.160.60">
    <property type="entry name" value="Classic Zinc Finger"/>
    <property type="match status" value="1"/>
</dbReference>
<dbReference type="InterPro" id="IPR013083">
    <property type="entry name" value="Znf_RING/FYVE/PHD"/>
</dbReference>
<proteinExistence type="predicted"/>
<dbReference type="SUPFAM" id="SSF57845">
    <property type="entry name" value="B-box zinc-binding domain"/>
    <property type="match status" value="1"/>
</dbReference>
<keyword evidence="3" id="KW-0863">Zinc-finger</keyword>
<gene>
    <name evidence="7" type="ORF">CGI_10020267</name>
</gene>
<dbReference type="PROSITE" id="PS50119">
    <property type="entry name" value="ZF_BBOX"/>
    <property type="match status" value="2"/>
</dbReference>
<evidence type="ECO:0000256" key="3">
    <source>
        <dbReference type="ARBA" id="ARBA00022771"/>
    </source>
</evidence>
<dbReference type="AlphaFoldDB" id="K1QB14"/>
<dbReference type="SUPFAM" id="SSF63825">
    <property type="entry name" value="YWTD domain"/>
    <property type="match status" value="1"/>
</dbReference>
<feature type="region of interest" description="Disordered" evidence="6">
    <location>
        <begin position="644"/>
        <end position="709"/>
    </location>
</feature>
<dbReference type="InterPro" id="IPR017907">
    <property type="entry name" value="Znf_RING_CS"/>
</dbReference>
<feature type="compositionally biased region" description="Polar residues" evidence="6">
    <location>
        <begin position="665"/>
        <end position="705"/>
    </location>
</feature>
<keyword evidence="5" id="KW-0175">Coiled coil</keyword>
<dbReference type="SMART" id="SM00184">
    <property type="entry name" value="RING"/>
    <property type="match status" value="1"/>
</dbReference>
<feature type="coiled-coil region" evidence="5">
    <location>
        <begin position="215"/>
        <end position="260"/>
    </location>
</feature>
<keyword evidence="1" id="KW-0597">Phosphoprotein</keyword>
<accession>K1QB14</accession>
<keyword evidence="4" id="KW-0862">Zinc</keyword>
<evidence type="ECO:0000256" key="4">
    <source>
        <dbReference type="ARBA" id="ARBA00022833"/>
    </source>
</evidence>
<dbReference type="InterPro" id="IPR027370">
    <property type="entry name" value="Znf-RING_euk"/>
</dbReference>
<organism evidence="7">
    <name type="scientific">Magallana gigas</name>
    <name type="common">Pacific oyster</name>
    <name type="synonym">Crassostrea gigas</name>
    <dbReference type="NCBI Taxonomy" id="29159"/>
    <lineage>
        <taxon>Eukaryota</taxon>
        <taxon>Metazoa</taxon>
        <taxon>Spiralia</taxon>
        <taxon>Lophotrochozoa</taxon>
        <taxon>Mollusca</taxon>
        <taxon>Bivalvia</taxon>
        <taxon>Autobranchia</taxon>
        <taxon>Pteriomorphia</taxon>
        <taxon>Ostreida</taxon>
        <taxon>Ostreoidea</taxon>
        <taxon>Ostreidae</taxon>
        <taxon>Magallana</taxon>
    </lineage>
</organism>
<dbReference type="SUPFAM" id="SSF57850">
    <property type="entry name" value="RING/U-box"/>
    <property type="match status" value="1"/>
</dbReference>
<evidence type="ECO:0000256" key="1">
    <source>
        <dbReference type="ARBA" id="ARBA00022553"/>
    </source>
</evidence>
<dbReference type="GO" id="GO:0006513">
    <property type="term" value="P:protein monoubiquitination"/>
    <property type="evidence" value="ECO:0007669"/>
    <property type="project" value="TreeGrafter"/>
</dbReference>
<evidence type="ECO:0000256" key="5">
    <source>
        <dbReference type="SAM" id="Coils"/>
    </source>
</evidence>
<dbReference type="PROSITE" id="PS00518">
    <property type="entry name" value="ZF_RING_1"/>
    <property type="match status" value="1"/>
</dbReference>
<dbReference type="InterPro" id="IPR001841">
    <property type="entry name" value="Znf_RING"/>
</dbReference>
<dbReference type="PANTHER" id="PTHR25462">
    <property type="entry name" value="BONUS, ISOFORM C-RELATED"/>
    <property type="match status" value="1"/>
</dbReference>
<name>K1QB14_MAGGI</name>
<dbReference type="InParanoid" id="K1QB14"/>
<dbReference type="EMBL" id="JH817637">
    <property type="protein sequence ID" value="EKC31068.1"/>
    <property type="molecule type" value="Genomic_DNA"/>
</dbReference>
<dbReference type="GO" id="GO:0061630">
    <property type="term" value="F:ubiquitin protein ligase activity"/>
    <property type="evidence" value="ECO:0007669"/>
    <property type="project" value="TreeGrafter"/>
</dbReference>
<dbReference type="CDD" id="cd19776">
    <property type="entry name" value="Bbox2_TRIM25_C-IV"/>
    <property type="match status" value="1"/>
</dbReference>
<evidence type="ECO:0000256" key="6">
    <source>
        <dbReference type="SAM" id="MobiDB-lite"/>
    </source>
</evidence>
<sequence length="1088" mass="123016">MATCEALIDAVDLTLCSICLEKFKFPRLLPCSHSFCQHCLCAYIVSTCEEKDVPLGFPCPVCREFIPSPGNPEETIKWAEKFPINDVLVLLMNESRDIKLCWPCKRGNEEEEAIEFCLTCKEPLCKMCSKCHRKSLISMNHKMCLLSEIGSCSFDFGHTRNTVSCEKHNGKQIELYCYNHKTPCCTLCFTEDHKSCLNILAVEKVVKNMQRLGQMKSLEKEIEKMKVDLEIAKQSQKDNLEALEDDSDMFTKEAEELHQKVLSHVNKLFDEHFTEIAKNTKEAKRKLEKNTIAISDRLDFLQYLLRLLKSANGTSDSEETRLNYISTLHKVKENLEKLSEYPLSEFKVNLKSDIHNSFKKTLEFTRIANISVTENSAILPTKVDIIKAEFSHLQKYQNVMARLRGCTVLPSGNLLCVDNISSNCMLFTVENQVIGQPTSAFEVDPNPWDILLDDGILYISHDNKDTFRILRFSADNFKALDPLPMDTGKSCTGLAIIGDVLFVVSDDRFILKMNKNGRGSSEMIYETETRDLRFLTSVADGMLLCSNFTDHSVIALDDLGDEIWTYKHNELKGSYGLDKDPQNYIYVAGMKSNNIHILSVEGEMTVLDDHAECYRHRVCNEAFPCEVCSKWSEEKRTLIRKMIERKKSEAGRKSATLPNPEVPSVGNSGNRSDSQVSSAGNVAASENLSPTETSQNGGDLTQGSVPPQVGNFPPFVLGNFEAQWQQYQENCMKRLIDARIKELVQDSNKQPTIAITSDVRSDRACNRFDRFRPSDDQRSRESDDDDLVSHRGETDQVLSNSLDDVIDVHEDNRSEFGNSVLGSVHTHDTDSNGSCMVDWKNFVKKVSTELNINSVDASETQSRDFKSYMSNRLIGTKSSTPQQSLPMDGYILNTLTDVDEEFQRKGAIRTYKASDDEKYRVASSDFDKYCTTPRLDDNIEDSSFTTGRKGNKNSYRFRNPMLHSRNNELWKIDQGSRLLLRELTYASLITSYVDNVVSDEDKTEALQALMQVFKSMADVTSRMSGLVSVATFLADDECCFAFVAAFPSLYKIKGSGLTSGLVDSARVLTFDITGDCTHSRHHKTHHQK</sequence>
<keyword evidence="2" id="KW-0479">Metal-binding</keyword>
<dbReference type="HOGENOM" id="CLU_285013_0_0_1"/>
<protein>
    <submittedName>
        <fullName evidence="7">Tripartite motif-containing protein 56</fullName>
    </submittedName>
</protein>
<dbReference type="Gene3D" id="3.30.40.10">
    <property type="entry name" value="Zinc/RING finger domain, C3HC4 (zinc finger)"/>
    <property type="match status" value="1"/>
</dbReference>
<dbReference type="InterPro" id="IPR011042">
    <property type="entry name" value="6-blade_b-propeller_TolB-like"/>
</dbReference>
<feature type="region of interest" description="Disordered" evidence="6">
    <location>
        <begin position="768"/>
        <end position="794"/>
    </location>
</feature>
<dbReference type="Pfam" id="PF13445">
    <property type="entry name" value="zf-RING_UBOX"/>
    <property type="match status" value="1"/>
</dbReference>
<dbReference type="CDD" id="cd19757">
    <property type="entry name" value="Bbox1"/>
    <property type="match status" value="1"/>
</dbReference>
<dbReference type="PANTHER" id="PTHR25462:SF229">
    <property type="entry name" value="TRANSCRIPTION INTERMEDIARY FACTOR 1-BETA"/>
    <property type="match status" value="1"/>
</dbReference>
<dbReference type="GO" id="GO:0008270">
    <property type="term" value="F:zinc ion binding"/>
    <property type="evidence" value="ECO:0007669"/>
    <property type="project" value="UniProtKB-KW"/>
</dbReference>
<reference evidence="7" key="1">
    <citation type="journal article" date="2012" name="Nature">
        <title>The oyster genome reveals stress adaptation and complexity of shell formation.</title>
        <authorList>
            <person name="Zhang G."/>
            <person name="Fang X."/>
            <person name="Guo X."/>
            <person name="Li L."/>
            <person name="Luo R."/>
            <person name="Xu F."/>
            <person name="Yang P."/>
            <person name="Zhang L."/>
            <person name="Wang X."/>
            <person name="Qi H."/>
            <person name="Xiong Z."/>
            <person name="Que H."/>
            <person name="Xie Y."/>
            <person name="Holland P.W."/>
            <person name="Paps J."/>
            <person name="Zhu Y."/>
            <person name="Wu F."/>
            <person name="Chen Y."/>
            <person name="Wang J."/>
            <person name="Peng C."/>
            <person name="Meng J."/>
            <person name="Yang L."/>
            <person name="Liu J."/>
            <person name="Wen B."/>
            <person name="Zhang N."/>
            <person name="Huang Z."/>
            <person name="Zhu Q."/>
            <person name="Feng Y."/>
            <person name="Mount A."/>
            <person name="Hedgecock D."/>
            <person name="Xu Z."/>
            <person name="Liu Y."/>
            <person name="Domazet-Loso T."/>
            <person name="Du Y."/>
            <person name="Sun X."/>
            <person name="Zhang S."/>
            <person name="Liu B."/>
            <person name="Cheng P."/>
            <person name="Jiang X."/>
            <person name="Li J."/>
            <person name="Fan D."/>
            <person name="Wang W."/>
            <person name="Fu W."/>
            <person name="Wang T."/>
            <person name="Wang B."/>
            <person name="Zhang J."/>
            <person name="Peng Z."/>
            <person name="Li Y."/>
            <person name="Li N."/>
            <person name="Wang J."/>
            <person name="Chen M."/>
            <person name="He Y."/>
            <person name="Tan F."/>
            <person name="Song X."/>
            <person name="Zheng Q."/>
            <person name="Huang R."/>
            <person name="Yang H."/>
            <person name="Du X."/>
            <person name="Chen L."/>
            <person name="Yang M."/>
            <person name="Gaffney P.M."/>
            <person name="Wang S."/>
            <person name="Luo L."/>
            <person name="She Z."/>
            <person name="Ming Y."/>
            <person name="Huang W."/>
            <person name="Zhang S."/>
            <person name="Huang B."/>
            <person name="Zhang Y."/>
            <person name="Qu T."/>
            <person name="Ni P."/>
            <person name="Miao G."/>
            <person name="Wang J."/>
            <person name="Wang Q."/>
            <person name="Steinberg C.E."/>
            <person name="Wang H."/>
            <person name="Li N."/>
            <person name="Qian L."/>
            <person name="Zhang G."/>
            <person name="Li Y."/>
            <person name="Yang H."/>
            <person name="Liu X."/>
            <person name="Wang J."/>
            <person name="Yin Y."/>
            <person name="Wang J."/>
        </authorList>
    </citation>
    <scope>NUCLEOTIDE SEQUENCE [LARGE SCALE GENOMIC DNA]</scope>
    <source>
        <strain evidence="7">05x7-T-G4-1.051#20</strain>
    </source>
</reference>
<evidence type="ECO:0000313" key="7">
    <source>
        <dbReference type="EMBL" id="EKC31068.1"/>
    </source>
</evidence>
<evidence type="ECO:0000256" key="2">
    <source>
        <dbReference type="ARBA" id="ARBA00022723"/>
    </source>
</evidence>
<dbReference type="PROSITE" id="PS50089">
    <property type="entry name" value="ZF_RING_2"/>
    <property type="match status" value="1"/>
</dbReference>
<dbReference type="Gene3D" id="2.120.10.30">
    <property type="entry name" value="TolB, C-terminal domain"/>
    <property type="match status" value="1"/>
</dbReference>
<dbReference type="InterPro" id="IPR047153">
    <property type="entry name" value="TRIM45/56/19-like"/>
</dbReference>
<dbReference type="InterPro" id="IPR000315">
    <property type="entry name" value="Znf_B-box"/>
</dbReference>